<dbReference type="EMBL" id="CDOD01000004">
    <property type="protein sequence ID" value="CEN32738.1"/>
    <property type="molecule type" value="Genomic_DNA"/>
</dbReference>
<evidence type="ECO:0000313" key="3">
    <source>
        <dbReference type="Proteomes" id="UP000038055"/>
    </source>
</evidence>
<dbReference type="Proteomes" id="UP000038055">
    <property type="component" value="Unassembled WGS sequence"/>
</dbReference>
<dbReference type="InterPro" id="IPR023214">
    <property type="entry name" value="HAD_sf"/>
</dbReference>
<dbReference type="Pfam" id="PF13671">
    <property type="entry name" value="AAA_33"/>
    <property type="match status" value="1"/>
</dbReference>
<evidence type="ECO:0000313" key="2">
    <source>
        <dbReference type="EMBL" id="CEN32738.1"/>
    </source>
</evidence>
<protein>
    <recommendedName>
        <fullName evidence="1">Polynucleotide kinase PNKP phosphatase domain-containing protein</fullName>
    </recommendedName>
</protein>
<dbReference type="SUPFAM" id="SSF52540">
    <property type="entry name" value="P-loop containing nucleoside triphosphate hydrolases"/>
    <property type="match status" value="1"/>
</dbReference>
<dbReference type="InterPro" id="IPR036412">
    <property type="entry name" value="HAD-like_sf"/>
</dbReference>
<dbReference type="RefSeq" id="WP_041990183.1">
    <property type="nucleotide sequence ID" value="NZ_CDOD01000004.1"/>
</dbReference>
<proteinExistence type="predicted"/>
<accession>A0A0B7H569</accession>
<dbReference type="Gene3D" id="3.40.50.300">
    <property type="entry name" value="P-loop containing nucleotide triphosphate hydrolases"/>
    <property type="match status" value="1"/>
</dbReference>
<dbReference type="eggNOG" id="COG4639">
    <property type="taxonomic scope" value="Bacteria"/>
</dbReference>
<dbReference type="InterPro" id="IPR027417">
    <property type="entry name" value="P-loop_NTPase"/>
</dbReference>
<gene>
    <name evidence="2" type="ORF">CCYN2B_120060</name>
</gene>
<keyword evidence="3" id="KW-1185">Reference proteome</keyword>
<dbReference type="AlphaFoldDB" id="A0A0B7H569"/>
<organism evidence="2 3">
    <name type="scientific">Capnocytophaga cynodegmi</name>
    <dbReference type="NCBI Taxonomy" id="28189"/>
    <lineage>
        <taxon>Bacteria</taxon>
        <taxon>Pseudomonadati</taxon>
        <taxon>Bacteroidota</taxon>
        <taxon>Flavobacteriia</taxon>
        <taxon>Flavobacteriales</taxon>
        <taxon>Flavobacteriaceae</taxon>
        <taxon>Capnocytophaga</taxon>
    </lineage>
</organism>
<reference evidence="3" key="1">
    <citation type="submission" date="2015-01" db="EMBL/GenBank/DDBJ databases">
        <authorList>
            <person name="MANFREDI Pablo"/>
        </authorList>
    </citation>
    <scope>NUCLEOTIDE SEQUENCE [LARGE SCALE GENOMIC DNA]</scope>
    <source>
        <strain evidence="3">Ccyn2B</strain>
    </source>
</reference>
<evidence type="ECO:0000259" key="1">
    <source>
        <dbReference type="Pfam" id="PF25109"/>
    </source>
</evidence>
<dbReference type="SUPFAM" id="SSF56784">
    <property type="entry name" value="HAD-like"/>
    <property type="match status" value="1"/>
</dbReference>
<feature type="domain" description="Polynucleotide kinase PNKP phosphatase" evidence="1">
    <location>
        <begin position="178"/>
        <end position="313"/>
    </location>
</feature>
<sequence>MTRQNINKHTFPKLLILVGAPGSGKSTFAKYFLRTEENWVRVNRDDFRMMQFGDTKMNFFYEERISKMVEASTIALLKSKTNVIIDATNCGLRTIEDMIETYTEYADIQFKVFDLPTEELVSRCDKRNAEIGKFIPKRAIEKYVNQLRFTKEKFDFQPIPRRLKETENKYVTQNENLPKAVICDLDGTLSILNGRDPYNASTCENDLLNKPVAKVLEMAKNEGYKIILLSGRENVYREPTIRFLQKYNIDYDLLIMRNANDFRKDSIIKREIFENEIQGKYFVEFLLDDRNQVVDMWRKELGLPCFQVNYGDF</sequence>
<dbReference type="Pfam" id="PF25109">
    <property type="entry name" value="HAD_PNKP"/>
    <property type="match status" value="1"/>
</dbReference>
<dbReference type="InterPro" id="IPR056782">
    <property type="entry name" value="HAD_PNKP"/>
</dbReference>
<name>A0A0B7H569_9FLAO</name>
<dbReference type="Gene3D" id="3.40.50.1000">
    <property type="entry name" value="HAD superfamily/HAD-like"/>
    <property type="match status" value="1"/>
</dbReference>
<dbReference type="STRING" id="28189.CCYN74_110007"/>